<keyword evidence="1" id="KW-0472">Membrane</keyword>
<dbReference type="RefSeq" id="WP_211141962.1">
    <property type="nucleotide sequence ID" value="NZ_JAEEGB010000006.1"/>
</dbReference>
<dbReference type="Pfam" id="PF11750">
    <property type="entry name" value="DUF3307"/>
    <property type="match status" value="1"/>
</dbReference>
<reference evidence="2" key="1">
    <citation type="submission" date="2020-12" db="EMBL/GenBank/DDBJ databases">
        <title>Clostridium thailandense sp. nov., a novel acetogenic bacterium isolated from peat land soil in Thailand.</title>
        <authorList>
            <person name="Chaikitkaew S."/>
            <person name="Birkeland N.K."/>
        </authorList>
    </citation>
    <scope>NUCLEOTIDE SEQUENCE</scope>
    <source>
        <strain evidence="2">DSM 17425</strain>
    </source>
</reference>
<dbReference type="AlphaFoldDB" id="A0A934HQH6"/>
<dbReference type="Proteomes" id="UP000622687">
    <property type="component" value="Unassembled WGS sequence"/>
</dbReference>
<organism evidence="2 3">
    <name type="scientific">Clostridium aciditolerans</name>
    <dbReference type="NCBI Taxonomy" id="339861"/>
    <lineage>
        <taxon>Bacteria</taxon>
        <taxon>Bacillati</taxon>
        <taxon>Bacillota</taxon>
        <taxon>Clostridia</taxon>
        <taxon>Eubacteriales</taxon>
        <taxon>Clostridiaceae</taxon>
        <taxon>Clostridium</taxon>
    </lineage>
</organism>
<gene>
    <name evidence="2" type="ORF">I6U51_07045</name>
</gene>
<dbReference type="InterPro" id="IPR021737">
    <property type="entry name" value="Phage_phiKZ_Orf197"/>
</dbReference>
<accession>A0A934HQH6</accession>
<comment type="caution">
    <text evidence="2">The sequence shown here is derived from an EMBL/GenBank/DDBJ whole genome shotgun (WGS) entry which is preliminary data.</text>
</comment>
<evidence type="ECO:0000313" key="2">
    <source>
        <dbReference type="EMBL" id="MBI6872465.1"/>
    </source>
</evidence>
<proteinExistence type="predicted"/>
<keyword evidence="1" id="KW-0812">Transmembrane</keyword>
<evidence type="ECO:0000313" key="3">
    <source>
        <dbReference type="Proteomes" id="UP000622687"/>
    </source>
</evidence>
<feature type="transmembrane region" description="Helical" evidence="1">
    <location>
        <begin position="99"/>
        <end position="122"/>
    </location>
</feature>
<feature type="transmembrane region" description="Helical" evidence="1">
    <location>
        <begin position="152"/>
        <end position="174"/>
    </location>
</feature>
<keyword evidence="3" id="KW-1185">Reference proteome</keyword>
<evidence type="ECO:0000256" key="1">
    <source>
        <dbReference type="SAM" id="Phobius"/>
    </source>
</evidence>
<name>A0A934HQH6_9CLOT</name>
<feature type="transmembrane region" description="Helical" evidence="1">
    <location>
        <begin position="68"/>
        <end position="87"/>
    </location>
</feature>
<feature type="transmembrane region" description="Helical" evidence="1">
    <location>
        <begin position="216"/>
        <end position="234"/>
    </location>
</feature>
<feature type="transmembrane region" description="Helical" evidence="1">
    <location>
        <begin position="254"/>
        <end position="272"/>
    </location>
</feature>
<sequence>MNLSILLLLIISHLICDFIFQSQYILNMRFSKSFKDSLIGNAIHGLTHFCTMLLILIIYISIYKSSKLNYIYYFEILFCIAFLHSIIDEIKTFIVKLKPSFESSIFIFITDQLIHISIIVMLTSDLNISNISNLLISIINNYPYNIRMLDRWLIVGIIFLSCTWGTGVFIRKYIQAINLKLYRKLIDKKLVIVKSVKETDIGSPNGGFTIGILERIFILLVMAIGQPSMVGFVLTAKSIARFKKMDDSNFAEYFIIGTFISFILAISGGIIIKTLQVIPVIK</sequence>
<feature type="transmembrane region" description="Helical" evidence="1">
    <location>
        <begin position="38"/>
        <end position="62"/>
    </location>
</feature>
<keyword evidence="1" id="KW-1133">Transmembrane helix</keyword>
<protein>
    <submittedName>
        <fullName evidence="2">DUF3307 domain-containing protein</fullName>
    </submittedName>
</protein>
<feature type="transmembrane region" description="Helical" evidence="1">
    <location>
        <begin position="6"/>
        <end position="26"/>
    </location>
</feature>
<dbReference type="EMBL" id="JAEEGB010000006">
    <property type="protein sequence ID" value="MBI6872465.1"/>
    <property type="molecule type" value="Genomic_DNA"/>
</dbReference>